<evidence type="ECO:0000313" key="1">
    <source>
        <dbReference type="EMBL" id="PRY90817.1"/>
    </source>
</evidence>
<dbReference type="EMBL" id="PVTR01000001">
    <property type="protein sequence ID" value="PRY90817.1"/>
    <property type="molecule type" value="Genomic_DNA"/>
</dbReference>
<organism evidence="1 2">
    <name type="scientific">Mongoliibacter ruber</name>
    <dbReference type="NCBI Taxonomy" id="1750599"/>
    <lineage>
        <taxon>Bacteria</taxon>
        <taxon>Pseudomonadati</taxon>
        <taxon>Bacteroidota</taxon>
        <taxon>Cytophagia</taxon>
        <taxon>Cytophagales</taxon>
        <taxon>Cyclobacteriaceae</taxon>
        <taxon>Mongoliibacter</taxon>
    </lineage>
</organism>
<comment type="caution">
    <text evidence="1">The sequence shown here is derived from an EMBL/GenBank/DDBJ whole genome shotgun (WGS) entry which is preliminary data.</text>
</comment>
<dbReference type="AlphaFoldDB" id="A0A2T0WVX4"/>
<name>A0A2T0WVX4_9BACT</name>
<dbReference type="OrthoDB" id="818842at2"/>
<gene>
    <name evidence="1" type="ORF">CLW00_101492</name>
</gene>
<reference evidence="1 2" key="1">
    <citation type="submission" date="2018-03" db="EMBL/GenBank/DDBJ databases">
        <title>Genomic Encyclopedia of Archaeal and Bacterial Type Strains, Phase II (KMG-II): from individual species to whole genera.</title>
        <authorList>
            <person name="Goeker M."/>
        </authorList>
    </citation>
    <scope>NUCLEOTIDE SEQUENCE [LARGE SCALE GENOMIC DNA]</scope>
    <source>
        <strain evidence="1 2">DSM 27929</strain>
    </source>
</reference>
<accession>A0A2T0WVX4</accession>
<evidence type="ECO:0000313" key="2">
    <source>
        <dbReference type="Proteomes" id="UP000238157"/>
    </source>
</evidence>
<keyword evidence="2" id="KW-1185">Reference proteome</keyword>
<dbReference type="SUPFAM" id="SSF63825">
    <property type="entry name" value="YWTD domain"/>
    <property type="match status" value="1"/>
</dbReference>
<protein>
    <submittedName>
        <fullName evidence="1">6-bladed beta-propeller protein</fullName>
    </submittedName>
</protein>
<sequence length="399" mass="46162">MGNKIIGIFLLFVVACTSQPQTGTVTEKDGTITIKVDLESVKDGHLTDYFEPEIEYLLLKEKENPDSQIGEIAKLIGYKDKIFVFDWWIGKSVQIFDRQGDFIRRIRNVGDGPGKYIELADVQVVQDTMYLLAHPKKIIKFDLEGNFINEIKISVMGRTFFYDTESSLFFIYSGSRAENLVTVLDHSGKVIRSYFSSHPDVFYGNMGDPVNFYQEDNSFYFARTYADTLYRFTPDGFKPKIIFDFGNEAMNHGKLKEKQKKMDDDAFRKYFKENSGNSYSPYGFSNTKYILSRIRIGEKSAVSIFDKQNKTHDLVNFDLINDIDESFNFYPPIYQLEDNEVAVAYRGVSLYNKAVEKKQSMSEEDWKTYQEGKGKDFIEAAFYGKETENYVLMILKTKN</sequence>
<proteinExistence type="predicted"/>
<dbReference type="InterPro" id="IPR011042">
    <property type="entry name" value="6-blade_b-propeller_TolB-like"/>
</dbReference>
<dbReference type="Gene3D" id="2.120.10.30">
    <property type="entry name" value="TolB, C-terminal domain"/>
    <property type="match status" value="1"/>
</dbReference>
<dbReference type="PROSITE" id="PS51257">
    <property type="entry name" value="PROKAR_LIPOPROTEIN"/>
    <property type="match status" value="1"/>
</dbReference>
<dbReference type="Pfam" id="PF17170">
    <property type="entry name" value="DUF5128"/>
    <property type="match status" value="1"/>
</dbReference>
<dbReference type="RefSeq" id="WP_106132027.1">
    <property type="nucleotide sequence ID" value="NZ_PVTR01000001.1"/>
</dbReference>
<dbReference type="Proteomes" id="UP000238157">
    <property type="component" value="Unassembled WGS sequence"/>
</dbReference>